<organism evidence="1 2">
    <name type="scientific">Phlebiopsis gigantea (strain 11061_1 CR5-6)</name>
    <name type="common">White-rot fungus</name>
    <name type="synonym">Peniophora gigantea</name>
    <dbReference type="NCBI Taxonomy" id="745531"/>
    <lineage>
        <taxon>Eukaryota</taxon>
        <taxon>Fungi</taxon>
        <taxon>Dikarya</taxon>
        <taxon>Basidiomycota</taxon>
        <taxon>Agaricomycotina</taxon>
        <taxon>Agaricomycetes</taxon>
        <taxon>Polyporales</taxon>
        <taxon>Phanerochaetaceae</taxon>
        <taxon>Phlebiopsis</taxon>
    </lineage>
</organism>
<keyword evidence="2" id="KW-1185">Reference proteome</keyword>
<dbReference type="AlphaFoldDB" id="A0A0C3PK41"/>
<dbReference type="HOGENOM" id="CLU_2224174_0_0_1"/>
<evidence type="ECO:0000313" key="2">
    <source>
        <dbReference type="Proteomes" id="UP000053257"/>
    </source>
</evidence>
<dbReference type="Proteomes" id="UP000053257">
    <property type="component" value="Unassembled WGS sequence"/>
</dbReference>
<dbReference type="EMBL" id="KN840514">
    <property type="protein sequence ID" value="KIP06628.1"/>
    <property type="molecule type" value="Genomic_DNA"/>
</dbReference>
<gene>
    <name evidence="1" type="ORF">PHLGIDRAFT_451764</name>
</gene>
<proteinExistence type="predicted"/>
<accession>A0A0C3PK41</accession>
<evidence type="ECO:0000313" key="1">
    <source>
        <dbReference type="EMBL" id="KIP06628.1"/>
    </source>
</evidence>
<name>A0A0C3PK41_PHLG1</name>
<sequence length="106" mass="11380">MLIGNGGFSTSVVCGNKGSAPPWASDLRAVVAEIRNLTSGLVGRVLRSGLTGLTGRRYPKAPSGGERPDSALPMERVINVVPLRADYMNTHAYRAVAIQRTRMKRS</sequence>
<protein>
    <submittedName>
        <fullName evidence="1">Uncharacterized protein</fullName>
    </submittedName>
</protein>
<reference evidence="1 2" key="1">
    <citation type="journal article" date="2014" name="PLoS Genet.">
        <title>Analysis of the Phlebiopsis gigantea genome, transcriptome and secretome provides insight into its pioneer colonization strategies of wood.</title>
        <authorList>
            <person name="Hori C."/>
            <person name="Ishida T."/>
            <person name="Igarashi K."/>
            <person name="Samejima M."/>
            <person name="Suzuki H."/>
            <person name="Master E."/>
            <person name="Ferreira P."/>
            <person name="Ruiz-Duenas F.J."/>
            <person name="Held B."/>
            <person name="Canessa P."/>
            <person name="Larrondo L.F."/>
            <person name="Schmoll M."/>
            <person name="Druzhinina I.S."/>
            <person name="Kubicek C.P."/>
            <person name="Gaskell J.A."/>
            <person name="Kersten P."/>
            <person name="St John F."/>
            <person name="Glasner J."/>
            <person name="Sabat G."/>
            <person name="Splinter BonDurant S."/>
            <person name="Syed K."/>
            <person name="Yadav J."/>
            <person name="Mgbeahuruike A.C."/>
            <person name="Kovalchuk A."/>
            <person name="Asiegbu F.O."/>
            <person name="Lackner G."/>
            <person name="Hoffmeister D."/>
            <person name="Rencoret J."/>
            <person name="Gutierrez A."/>
            <person name="Sun H."/>
            <person name="Lindquist E."/>
            <person name="Barry K."/>
            <person name="Riley R."/>
            <person name="Grigoriev I.V."/>
            <person name="Henrissat B."/>
            <person name="Kues U."/>
            <person name="Berka R.M."/>
            <person name="Martinez A.T."/>
            <person name="Covert S.F."/>
            <person name="Blanchette R.A."/>
            <person name="Cullen D."/>
        </authorList>
    </citation>
    <scope>NUCLEOTIDE SEQUENCE [LARGE SCALE GENOMIC DNA]</scope>
    <source>
        <strain evidence="1 2">11061_1 CR5-6</strain>
    </source>
</reference>